<proteinExistence type="predicted"/>
<keyword evidence="1" id="KW-1185">Reference proteome</keyword>
<dbReference type="AlphaFoldDB" id="A0A6J1R087"/>
<dbReference type="RefSeq" id="XP_024888384.1">
    <property type="nucleotide sequence ID" value="XM_025032616.1"/>
</dbReference>
<dbReference type="Proteomes" id="UP000504618">
    <property type="component" value="Unplaced"/>
</dbReference>
<name>A0A6J1R087_9HYME</name>
<protein>
    <submittedName>
        <fullName evidence="2">Uncharacterized protein LOC112465185</fullName>
    </submittedName>
    <submittedName>
        <fullName evidence="3">Uncharacterized protein LOC112465894</fullName>
    </submittedName>
</protein>
<dbReference type="GO" id="GO:0060271">
    <property type="term" value="P:cilium assembly"/>
    <property type="evidence" value="ECO:0007669"/>
    <property type="project" value="TreeGrafter"/>
</dbReference>
<dbReference type="InterPro" id="IPR040354">
    <property type="entry name" value="TCTN1-3"/>
</dbReference>
<accession>A0A6J1R087</accession>
<dbReference type="PANTHER" id="PTHR14611:SF2">
    <property type="entry name" value="TECTONIC"/>
    <property type="match status" value="1"/>
</dbReference>
<dbReference type="OrthoDB" id="184109at2759"/>
<evidence type="ECO:0000313" key="1">
    <source>
        <dbReference type="Proteomes" id="UP000504618"/>
    </source>
</evidence>
<sequence>MKQICQSNICLPVKTHYCLKSFSACNRTNISSISGFCMNSICINIVKGLKYVIGHNGSAGINTIDAYFNIGNASHAFYQYFEVEYNWIDLNDTKVFIRSGNPGYVMELMDFLHCL</sequence>
<dbReference type="GeneID" id="112465185"/>
<organism evidence="1 2">
    <name type="scientific">Temnothorax curvispinosus</name>
    <dbReference type="NCBI Taxonomy" id="300111"/>
    <lineage>
        <taxon>Eukaryota</taxon>
        <taxon>Metazoa</taxon>
        <taxon>Ecdysozoa</taxon>
        <taxon>Arthropoda</taxon>
        <taxon>Hexapoda</taxon>
        <taxon>Insecta</taxon>
        <taxon>Pterygota</taxon>
        <taxon>Neoptera</taxon>
        <taxon>Endopterygota</taxon>
        <taxon>Hymenoptera</taxon>
        <taxon>Apocrita</taxon>
        <taxon>Aculeata</taxon>
        <taxon>Formicoidea</taxon>
        <taxon>Formicidae</taxon>
        <taxon>Myrmicinae</taxon>
        <taxon>Temnothorax</taxon>
    </lineage>
</organism>
<gene>
    <name evidence="2" type="primary">LOC112465185</name>
    <name evidence="3" type="synonym">LOC112465894</name>
</gene>
<evidence type="ECO:0000313" key="2">
    <source>
        <dbReference type="RefSeq" id="XP_024888384.1"/>
    </source>
</evidence>
<reference evidence="2 3" key="1">
    <citation type="submission" date="2025-04" db="UniProtKB">
        <authorList>
            <consortium name="RefSeq"/>
        </authorList>
    </citation>
    <scope>IDENTIFICATION</scope>
    <source>
        <tissue evidence="2 3">Whole body</tissue>
    </source>
</reference>
<dbReference type="PANTHER" id="PTHR14611">
    <property type="entry name" value="TECTONIC FAMILY MEMBER"/>
    <property type="match status" value="1"/>
</dbReference>
<dbReference type="RefSeq" id="XP_024889433.1">
    <property type="nucleotide sequence ID" value="XM_025033665.1"/>
</dbReference>
<evidence type="ECO:0000313" key="3">
    <source>
        <dbReference type="RefSeq" id="XP_024889433.1"/>
    </source>
</evidence>